<dbReference type="Proteomes" id="UP001303115">
    <property type="component" value="Unassembled WGS sequence"/>
</dbReference>
<reference evidence="3" key="1">
    <citation type="journal article" date="2023" name="Mol. Phylogenet. Evol.">
        <title>Genome-scale phylogeny and comparative genomics of the fungal order Sordariales.</title>
        <authorList>
            <person name="Hensen N."/>
            <person name="Bonometti L."/>
            <person name="Westerberg I."/>
            <person name="Brannstrom I.O."/>
            <person name="Guillou S."/>
            <person name="Cros-Aarteil S."/>
            <person name="Calhoun S."/>
            <person name="Haridas S."/>
            <person name="Kuo A."/>
            <person name="Mondo S."/>
            <person name="Pangilinan J."/>
            <person name="Riley R."/>
            <person name="LaButti K."/>
            <person name="Andreopoulos B."/>
            <person name="Lipzen A."/>
            <person name="Chen C."/>
            <person name="Yan M."/>
            <person name="Daum C."/>
            <person name="Ng V."/>
            <person name="Clum A."/>
            <person name="Steindorff A."/>
            <person name="Ohm R.A."/>
            <person name="Martin F."/>
            <person name="Silar P."/>
            <person name="Natvig D.O."/>
            <person name="Lalanne C."/>
            <person name="Gautier V."/>
            <person name="Ament-Velasquez S.L."/>
            <person name="Kruys A."/>
            <person name="Hutchinson M.I."/>
            <person name="Powell A.J."/>
            <person name="Barry K."/>
            <person name="Miller A.N."/>
            <person name="Grigoriev I.V."/>
            <person name="Debuchy R."/>
            <person name="Gladieux P."/>
            <person name="Hiltunen Thoren M."/>
            <person name="Johannesson H."/>
        </authorList>
    </citation>
    <scope>NUCLEOTIDE SEQUENCE [LARGE SCALE GENOMIC DNA]</scope>
    <source>
        <strain evidence="3">CBS 284.82</strain>
    </source>
</reference>
<evidence type="ECO:0000256" key="1">
    <source>
        <dbReference type="SAM" id="SignalP"/>
    </source>
</evidence>
<comment type="caution">
    <text evidence="2">The sequence shown here is derived from an EMBL/GenBank/DDBJ whole genome shotgun (WGS) entry which is preliminary data.</text>
</comment>
<proteinExistence type="predicted"/>
<feature type="chain" id="PRO_5042891032" evidence="1">
    <location>
        <begin position="17"/>
        <end position="87"/>
    </location>
</feature>
<protein>
    <submittedName>
        <fullName evidence="2">Uncharacterized protein</fullName>
    </submittedName>
</protein>
<evidence type="ECO:0000313" key="3">
    <source>
        <dbReference type="Proteomes" id="UP001303115"/>
    </source>
</evidence>
<feature type="signal peptide" evidence="1">
    <location>
        <begin position="1"/>
        <end position="16"/>
    </location>
</feature>
<keyword evidence="3" id="KW-1185">Reference proteome</keyword>
<dbReference type="EMBL" id="MU854335">
    <property type="protein sequence ID" value="KAK4042808.1"/>
    <property type="molecule type" value="Genomic_DNA"/>
</dbReference>
<dbReference type="AlphaFoldDB" id="A0AAN6PMW9"/>
<evidence type="ECO:0000313" key="2">
    <source>
        <dbReference type="EMBL" id="KAK4042808.1"/>
    </source>
</evidence>
<keyword evidence="1" id="KW-0732">Signal</keyword>
<accession>A0AAN6PMW9</accession>
<gene>
    <name evidence="2" type="ORF">C8A01DRAFT_44166</name>
</gene>
<name>A0AAN6PMW9_9PEZI</name>
<organism evidence="2 3">
    <name type="scientific">Parachaetomium inaequale</name>
    <dbReference type="NCBI Taxonomy" id="2588326"/>
    <lineage>
        <taxon>Eukaryota</taxon>
        <taxon>Fungi</taxon>
        <taxon>Dikarya</taxon>
        <taxon>Ascomycota</taxon>
        <taxon>Pezizomycotina</taxon>
        <taxon>Sordariomycetes</taxon>
        <taxon>Sordariomycetidae</taxon>
        <taxon>Sordariales</taxon>
        <taxon>Chaetomiaceae</taxon>
        <taxon>Parachaetomium</taxon>
    </lineage>
</organism>
<sequence length="87" mass="9378">MKFSLAALLFVPLALAALPEQELTEDSVASGLVTSDVPKADGLNAAAYCPINYPYLCNGFCCPWNICCGLECCAPDTRYCSNGRCYR</sequence>